<reference evidence="4 5" key="1">
    <citation type="journal article" date="2024" name="Science">
        <title>Giant polyketide synthase enzymes in the biosynthesis of giant marine polyether toxins.</title>
        <authorList>
            <person name="Fallon T.R."/>
            <person name="Shende V.V."/>
            <person name="Wierzbicki I.H."/>
            <person name="Pendleton A.L."/>
            <person name="Watervoot N.F."/>
            <person name="Auber R.P."/>
            <person name="Gonzalez D.J."/>
            <person name="Wisecaver J.H."/>
            <person name="Moore B.S."/>
        </authorList>
    </citation>
    <scope>NUCLEOTIDE SEQUENCE [LARGE SCALE GENOMIC DNA]</scope>
    <source>
        <strain evidence="4 5">12B1</strain>
    </source>
</reference>
<feature type="compositionally biased region" description="Basic and acidic residues" evidence="2">
    <location>
        <begin position="21"/>
        <end position="32"/>
    </location>
</feature>
<dbReference type="InterPro" id="IPR000225">
    <property type="entry name" value="Armadillo"/>
</dbReference>
<gene>
    <name evidence="4" type="ORF">AB1Y20_001537</name>
</gene>
<feature type="region of interest" description="Disordered" evidence="2">
    <location>
        <begin position="1"/>
        <end position="51"/>
    </location>
</feature>
<feature type="compositionally biased region" description="Basic and acidic residues" evidence="2">
    <location>
        <begin position="1842"/>
        <end position="1862"/>
    </location>
</feature>
<dbReference type="InterPro" id="IPR000157">
    <property type="entry name" value="TIR_dom"/>
</dbReference>
<dbReference type="SUPFAM" id="SSF52200">
    <property type="entry name" value="Toll/Interleukin receptor TIR domain"/>
    <property type="match status" value="1"/>
</dbReference>
<dbReference type="PROSITE" id="PS50104">
    <property type="entry name" value="TIR"/>
    <property type="match status" value="1"/>
</dbReference>
<dbReference type="PROSITE" id="PS50176">
    <property type="entry name" value="ARM_REPEAT"/>
    <property type="match status" value="1"/>
</dbReference>
<dbReference type="Gene3D" id="1.25.10.10">
    <property type="entry name" value="Leucine-rich Repeat Variant"/>
    <property type="match status" value="2"/>
</dbReference>
<dbReference type="SUPFAM" id="SSF48371">
    <property type="entry name" value="ARM repeat"/>
    <property type="match status" value="2"/>
</dbReference>
<feature type="domain" description="TIR" evidence="3">
    <location>
        <begin position="1671"/>
        <end position="1800"/>
    </location>
</feature>
<dbReference type="Gene3D" id="3.40.50.10140">
    <property type="entry name" value="Toll/interleukin-1 receptor homology (TIR) domain"/>
    <property type="match status" value="1"/>
</dbReference>
<feature type="compositionally biased region" description="Low complexity" evidence="2">
    <location>
        <begin position="1"/>
        <end position="20"/>
    </location>
</feature>
<feature type="compositionally biased region" description="Polar residues" evidence="2">
    <location>
        <begin position="1996"/>
        <end position="2009"/>
    </location>
</feature>
<evidence type="ECO:0000313" key="5">
    <source>
        <dbReference type="Proteomes" id="UP001515480"/>
    </source>
</evidence>
<evidence type="ECO:0000256" key="2">
    <source>
        <dbReference type="SAM" id="MobiDB-lite"/>
    </source>
</evidence>
<dbReference type="InterPro" id="IPR035897">
    <property type="entry name" value="Toll_tir_struct_dom_sf"/>
</dbReference>
<protein>
    <recommendedName>
        <fullName evidence="3">TIR domain-containing protein</fullName>
    </recommendedName>
</protein>
<feature type="region of interest" description="Disordered" evidence="2">
    <location>
        <begin position="1842"/>
        <end position="1890"/>
    </location>
</feature>
<name>A0AB34KBD3_PRYPA</name>
<keyword evidence="5" id="KW-1185">Reference proteome</keyword>
<evidence type="ECO:0000256" key="1">
    <source>
        <dbReference type="PROSITE-ProRule" id="PRU00259"/>
    </source>
</evidence>
<dbReference type="GO" id="GO:0007165">
    <property type="term" value="P:signal transduction"/>
    <property type="evidence" value="ECO:0007669"/>
    <property type="project" value="InterPro"/>
</dbReference>
<comment type="caution">
    <text evidence="4">The sequence shown here is derived from an EMBL/GenBank/DDBJ whole genome shotgun (WGS) entry which is preliminary data.</text>
</comment>
<proteinExistence type="predicted"/>
<evidence type="ECO:0000259" key="3">
    <source>
        <dbReference type="PROSITE" id="PS50104"/>
    </source>
</evidence>
<accession>A0AB34KBD3</accession>
<dbReference type="Pfam" id="PF13676">
    <property type="entry name" value="TIR_2"/>
    <property type="match status" value="1"/>
</dbReference>
<sequence length="2020" mass="214095">MLMLSARRNPSASPRTPRPSTTDRRASKEDSSRRKRQSRTTLGSEPTQPARLAQGFTASSMLPASEPTSFSLVRDMFPIGPTTESAKLLRATLEDPHLRTFTIASLKSQPTAIRQLLERAAGVGCEVEYGVSIMRALGDQRLLSAAAHREGALQTCLTVIAANRDARLTSAARLLAVAPCGRADAHARTSKIAALFRALDQPASEHALATLSALYGRLEVLNGDILYHVDGLADAIDLDVDALEALSRAIGAASRSDARLEQLCSIACAAAVALASVGIGEHRGIIDAKLIDKLVAKLPHARAAEALWHICSTQLGQEHVVKAVGALYSCLEAEDSEARRFSARALGLLGAFAAARDGGLAPLLHSKSAGVELLVGEAVNQSRSAARAASRHGVIALIERLLLEPADSERWSGTLLCIVGMARHGDVDDCRKLVECGCMKQAVEQLARRPAEAWHCIASLVASTDDARTEAARLDIAGRLPSGLEAGGLAAFRACDAIVALCDTTSGAEAVGAALTPQAFLSLLMPTDPDVDSERRLACQASTALGRLIELQPVAAKRPFRRTAATVALDAAIALVQLPKHESVSSVKSSLLPELALSERGLEVAAEAVEAVVTGGATRRLAAKLLSQGLLEQCFESLDGDETLAHRLTRALTVEGSAEERVALLHLLTVGVRAPQLPKMIKAGAVKLLVPLLLDAEPTVVEFAARALIKVSGHPEAGRQVQEAGGITLLLAAARTGHVGVAPAALEALRSLFHKGAAEAELAGAMIDGGVLGLIDAALDADPECELEHGLRASQLLGCVAAVPAGRDAALDRCRRCSVHAIVGVLMHETGRAAAADAAVVQRVEGWLEGGGARHVELAGALRALLLLATGNDMAKQAVFPLLPRVAALMSSERTPPEALSLAASIVAALAAGGTAALGALLQHGVFGAVLPMMRRAVCTNPLNTLTKARELLTVALGDRKTSQLASAIIRETVAGLPATVDPFDAHEARVAMQTIAFTKESVCVLLLEAGILERLCPFALQQDEWATLRRCSWMAAYRINQLIKSIDGMAVARKLGMLELVLAQLERCGGEEAGDYISLLARWSSAQDLRCQEELLAAGGLEAIDRWINPSLSLYGEAVYCVQILMSRLMSVEGTEHDAIIAKHSVSFRILEVLKQGRIKSNPHAKQRTLYLLARVASLPAGREAVRQLIGDLGGEVMEARDAATQLKVVISVLGSGAFVAAEEGAAAAFISLLEDKAKAATHVHVLQSLFSLARIHPEKVAPAARECSRRVGIAIDVKDTDVFAKESLVTFSGNAPRILSAIAGVSTKARATIASTVQRIFEDDDESHQVTVLRTITSMCCRKAGAAAAFAAGVVKQLEAALVGACTGTSARRQIRIATLQALTVVAQLCEGARAAMQDGPIISSAAQLLAAGVSDTRETPVTNTALCLLLALSEAEALRLSIQASAPLGPLEHVCHNSAKEQRTLALMLLSNVYAEALDIDDSHTSISDVDGRKRRVRELLGKYAFAREVVIALQLNLASFRSAECSIELLRRSLVAVRSLALDEKLAEAMLEASVAPALVSALRTMRGVSDCATAADLSIAAEAVQKLSYRAAFRPRLIEAGLKVALQETLKIAEAVESPEEGDLKLAHVAKASLDALDGKLDSPSTSVVVGRRDAEMSGDALAAMPRFHAFLSHKRSDAQDFARSIFALLVGKGLDCFLDVEALEEISDLPLIVAGCDALIFVLTDGVLDSRWCLQELAAAVDAGVSVILVTKEGARWPDEDGRMVCTFPPAHLISRIEPASARKAFMTKAIAHSNEYYAAFAQSLLKRVLTAVEASALNPAECALERRKRLQDVRQRMLDEPEPETRRAPLVKDHAQLSSAAAAPGERASFRSPPPVSPAQRLPVPAQDAVAASVFDAAAALKEVANRQADALSRQSEAMERQAIAMSEAITKQSEAMSAALVEALRVQAEALRIQMEAHHQHLKETLAQQAESHSYHLALHSQLCNCSSDESSEAGANSTRLLQGIRRRKDKP</sequence>
<dbReference type="Proteomes" id="UP001515480">
    <property type="component" value="Unassembled WGS sequence"/>
</dbReference>
<dbReference type="EMBL" id="JBGBPQ010000001">
    <property type="protein sequence ID" value="KAL1530637.1"/>
    <property type="molecule type" value="Genomic_DNA"/>
</dbReference>
<feature type="repeat" description="ARM" evidence="1">
    <location>
        <begin position="684"/>
        <end position="726"/>
    </location>
</feature>
<dbReference type="InterPro" id="IPR011989">
    <property type="entry name" value="ARM-like"/>
</dbReference>
<organism evidence="4 5">
    <name type="scientific">Prymnesium parvum</name>
    <name type="common">Toxic golden alga</name>
    <dbReference type="NCBI Taxonomy" id="97485"/>
    <lineage>
        <taxon>Eukaryota</taxon>
        <taxon>Haptista</taxon>
        <taxon>Haptophyta</taxon>
        <taxon>Prymnesiophyceae</taxon>
        <taxon>Prymnesiales</taxon>
        <taxon>Prymnesiaceae</taxon>
        <taxon>Prymnesium</taxon>
    </lineage>
</organism>
<dbReference type="InterPro" id="IPR016024">
    <property type="entry name" value="ARM-type_fold"/>
</dbReference>
<feature type="region of interest" description="Disordered" evidence="2">
    <location>
        <begin position="1996"/>
        <end position="2020"/>
    </location>
</feature>
<dbReference type="SMART" id="SM00185">
    <property type="entry name" value="ARM"/>
    <property type="match status" value="5"/>
</dbReference>
<evidence type="ECO:0000313" key="4">
    <source>
        <dbReference type="EMBL" id="KAL1530637.1"/>
    </source>
</evidence>